<organism evidence="1">
    <name type="scientific">marine sediment metagenome</name>
    <dbReference type="NCBI Taxonomy" id="412755"/>
    <lineage>
        <taxon>unclassified sequences</taxon>
        <taxon>metagenomes</taxon>
        <taxon>ecological metagenomes</taxon>
    </lineage>
</organism>
<dbReference type="EMBL" id="BARV01019243">
    <property type="protein sequence ID" value="GAI28777.1"/>
    <property type="molecule type" value="Genomic_DNA"/>
</dbReference>
<accession>X1MAV0</accession>
<sequence length="110" mass="12898">MVFDYYTFKVEIKNVKFTSDEGIVFPKTAIISFIADDQEVVSVEKFGHITTEEIYKKIETGKALNLNHCYVKNFSLSIYRDNRNLDKKKYIKLRGFSARHSFFDSKPVQN</sequence>
<dbReference type="AlphaFoldDB" id="X1MAV0"/>
<evidence type="ECO:0000313" key="1">
    <source>
        <dbReference type="EMBL" id="GAI28777.1"/>
    </source>
</evidence>
<proteinExistence type="predicted"/>
<gene>
    <name evidence="1" type="ORF">S06H3_32366</name>
</gene>
<comment type="caution">
    <text evidence="1">The sequence shown here is derived from an EMBL/GenBank/DDBJ whole genome shotgun (WGS) entry which is preliminary data.</text>
</comment>
<protein>
    <submittedName>
        <fullName evidence="1">Uncharacterized protein</fullName>
    </submittedName>
</protein>
<name>X1MAV0_9ZZZZ</name>
<reference evidence="1" key="1">
    <citation type="journal article" date="2014" name="Front. Microbiol.">
        <title>High frequency of phylogenetically diverse reductive dehalogenase-homologous genes in deep subseafloor sedimentary metagenomes.</title>
        <authorList>
            <person name="Kawai M."/>
            <person name="Futagami T."/>
            <person name="Toyoda A."/>
            <person name="Takaki Y."/>
            <person name="Nishi S."/>
            <person name="Hori S."/>
            <person name="Arai W."/>
            <person name="Tsubouchi T."/>
            <person name="Morono Y."/>
            <person name="Uchiyama I."/>
            <person name="Ito T."/>
            <person name="Fujiyama A."/>
            <person name="Inagaki F."/>
            <person name="Takami H."/>
        </authorList>
    </citation>
    <scope>NUCLEOTIDE SEQUENCE</scope>
    <source>
        <strain evidence="1">Expedition CK06-06</strain>
    </source>
</reference>